<dbReference type="Pfam" id="PF07898">
    <property type="entry name" value="DUF1676"/>
    <property type="match status" value="1"/>
</dbReference>
<gene>
    <name evidence="2" type="ORF">B5V51_9590</name>
</gene>
<name>A0A2A4IZ01_HELVI</name>
<dbReference type="EMBL" id="NWSH01004391">
    <property type="protein sequence ID" value="PCG65167.1"/>
    <property type="molecule type" value="Genomic_DNA"/>
</dbReference>
<feature type="signal peptide" evidence="1">
    <location>
        <begin position="1"/>
        <end position="18"/>
    </location>
</feature>
<proteinExistence type="predicted"/>
<sequence length="386" mass="43663">MELRRVIVTLICTVIVNAKVIKVDEDGDEDVINEDIKAPDDNFNGVYAECFLHMSFPCVQRKTLMYLKQLNNLSEVSVIGDYVKFVKLNTSKVEENKDIEENLSENNSEELTHMIDRAIDNFFDNHIIRFSALGRETSLPITNNEEFVGRKKPMMGMMGMMSFKGMMFSMMSFMLAKGWATGGGGGGAWMPAGGPDYGGGGGGGGGGYDANGQWQSRSILDLGEKEEIIESKPIISYVAPVVRYKNKNVEKNKDDVIKVKSNGNTVKSRRKRSIIDVLQNSYIYWMNKLLGINSNRRTSNNYPKYKIVNGVKYVFYPYPQQKVKLPKEIQSNRIKTVDEGFKPIITAEDFNKGEIVEGAVESRMNRKKMNKMKETVNETLDDNPWE</sequence>
<dbReference type="AlphaFoldDB" id="A0A2A4IZ01"/>
<accession>A0A2A4IZ01</accession>
<dbReference type="InterPro" id="IPR012464">
    <property type="entry name" value="DUF1676"/>
</dbReference>
<comment type="caution">
    <text evidence="2">The sequence shown here is derived from an EMBL/GenBank/DDBJ whole genome shotgun (WGS) entry which is preliminary data.</text>
</comment>
<protein>
    <submittedName>
        <fullName evidence="2">Uncharacterized protein</fullName>
    </submittedName>
</protein>
<organism evidence="2">
    <name type="scientific">Heliothis virescens</name>
    <name type="common">Tobacco budworm moth</name>
    <dbReference type="NCBI Taxonomy" id="7102"/>
    <lineage>
        <taxon>Eukaryota</taxon>
        <taxon>Metazoa</taxon>
        <taxon>Ecdysozoa</taxon>
        <taxon>Arthropoda</taxon>
        <taxon>Hexapoda</taxon>
        <taxon>Insecta</taxon>
        <taxon>Pterygota</taxon>
        <taxon>Neoptera</taxon>
        <taxon>Endopterygota</taxon>
        <taxon>Lepidoptera</taxon>
        <taxon>Glossata</taxon>
        <taxon>Ditrysia</taxon>
        <taxon>Noctuoidea</taxon>
        <taxon>Noctuidae</taxon>
        <taxon>Heliothinae</taxon>
        <taxon>Heliothis</taxon>
    </lineage>
</organism>
<feature type="chain" id="PRO_5012743043" evidence="1">
    <location>
        <begin position="19"/>
        <end position="386"/>
    </location>
</feature>
<reference evidence="2" key="1">
    <citation type="submission" date="2017-09" db="EMBL/GenBank/DDBJ databases">
        <title>Contemporary evolution of a Lepidopteran species, Heliothis virescens, in response to modern agricultural practices.</title>
        <authorList>
            <person name="Fritz M.L."/>
            <person name="Deyonke A.M."/>
            <person name="Papanicolaou A."/>
            <person name="Micinski S."/>
            <person name="Westbrook J."/>
            <person name="Gould F."/>
        </authorList>
    </citation>
    <scope>NUCLEOTIDE SEQUENCE [LARGE SCALE GENOMIC DNA]</scope>
    <source>
        <strain evidence="2">HvINT-</strain>
        <tissue evidence="2">Whole body</tissue>
    </source>
</reference>
<evidence type="ECO:0000256" key="1">
    <source>
        <dbReference type="SAM" id="SignalP"/>
    </source>
</evidence>
<keyword evidence="1" id="KW-0732">Signal</keyword>
<evidence type="ECO:0000313" key="2">
    <source>
        <dbReference type="EMBL" id="PCG65167.1"/>
    </source>
</evidence>